<dbReference type="AlphaFoldDB" id="A0AAD6MVY3"/>
<reference evidence="2" key="2">
    <citation type="submission" date="2023-01" db="EMBL/GenBank/DDBJ databases">
        <authorList>
            <person name="Petersen C."/>
        </authorList>
    </citation>
    <scope>NUCLEOTIDE SEQUENCE</scope>
    <source>
        <strain evidence="2">IBT 17514</strain>
    </source>
</reference>
<name>A0AAD6MVY3_9EURO</name>
<dbReference type="EMBL" id="JAQJAN010000007">
    <property type="protein sequence ID" value="KAJ5726777.1"/>
    <property type="molecule type" value="Genomic_DNA"/>
</dbReference>
<evidence type="ECO:0000313" key="3">
    <source>
        <dbReference type="Proteomes" id="UP001215712"/>
    </source>
</evidence>
<feature type="region of interest" description="Disordered" evidence="1">
    <location>
        <begin position="40"/>
        <end position="80"/>
    </location>
</feature>
<accession>A0AAD6MVY3</accession>
<reference evidence="2" key="1">
    <citation type="journal article" date="2023" name="IMA Fungus">
        <title>Comparative genomic study of the Penicillium genus elucidates a diverse pangenome and 15 lateral gene transfer events.</title>
        <authorList>
            <person name="Petersen C."/>
            <person name="Sorensen T."/>
            <person name="Nielsen M.R."/>
            <person name="Sondergaard T.E."/>
            <person name="Sorensen J.L."/>
            <person name="Fitzpatrick D.A."/>
            <person name="Frisvad J.C."/>
            <person name="Nielsen K.L."/>
        </authorList>
    </citation>
    <scope>NUCLEOTIDE SEQUENCE</scope>
    <source>
        <strain evidence="2">IBT 17514</strain>
    </source>
</reference>
<proteinExistence type="predicted"/>
<sequence>MANNVLAAMIMAAIASAVFCHLWTLRRNPSDEFTEERRSLSSFAFTQSSASTEADEPSETSKDCAFVVSDGEPSSGASSASSLLFTDYLPSVEQKGVFVNKPIGSIAKRLVNENGHLVEQYLVLWCSWEKRMPADTSLQPG</sequence>
<feature type="compositionally biased region" description="Low complexity" evidence="1">
    <location>
        <begin position="40"/>
        <end position="52"/>
    </location>
</feature>
<evidence type="ECO:0000313" key="2">
    <source>
        <dbReference type="EMBL" id="KAJ5726777.1"/>
    </source>
</evidence>
<dbReference type="Proteomes" id="UP001215712">
    <property type="component" value="Unassembled WGS sequence"/>
</dbReference>
<evidence type="ECO:0000256" key="1">
    <source>
        <dbReference type="SAM" id="MobiDB-lite"/>
    </source>
</evidence>
<comment type="caution">
    <text evidence="2">The sequence shown here is derived from an EMBL/GenBank/DDBJ whole genome shotgun (WGS) entry which is preliminary data.</text>
</comment>
<protein>
    <submittedName>
        <fullName evidence="2">Uncharacterized protein</fullName>
    </submittedName>
</protein>
<organism evidence="2 3">
    <name type="scientific">Penicillium malachiteum</name>
    <dbReference type="NCBI Taxonomy" id="1324776"/>
    <lineage>
        <taxon>Eukaryota</taxon>
        <taxon>Fungi</taxon>
        <taxon>Dikarya</taxon>
        <taxon>Ascomycota</taxon>
        <taxon>Pezizomycotina</taxon>
        <taxon>Eurotiomycetes</taxon>
        <taxon>Eurotiomycetidae</taxon>
        <taxon>Eurotiales</taxon>
        <taxon>Aspergillaceae</taxon>
        <taxon>Penicillium</taxon>
    </lineage>
</organism>
<gene>
    <name evidence="2" type="ORF">N7493_005804</name>
</gene>
<keyword evidence="3" id="KW-1185">Reference proteome</keyword>